<dbReference type="PANTHER" id="PTHR31111">
    <property type="entry name" value="BNAA05G37150D PROTEIN-RELATED"/>
    <property type="match status" value="1"/>
</dbReference>
<dbReference type="Proteomes" id="UP000886595">
    <property type="component" value="Unassembled WGS sequence"/>
</dbReference>
<evidence type="ECO:0000259" key="1">
    <source>
        <dbReference type="PROSITE" id="PS50181"/>
    </source>
</evidence>
<dbReference type="OrthoDB" id="1111140at2759"/>
<evidence type="ECO:0000313" key="3">
    <source>
        <dbReference type="Proteomes" id="UP000886595"/>
    </source>
</evidence>
<feature type="domain" description="F-box" evidence="1">
    <location>
        <begin position="12"/>
        <end position="62"/>
    </location>
</feature>
<dbReference type="InterPro" id="IPR036047">
    <property type="entry name" value="F-box-like_dom_sf"/>
</dbReference>
<reference evidence="2 3" key="1">
    <citation type="submission" date="2020-02" db="EMBL/GenBank/DDBJ databases">
        <authorList>
            <person name="Ma Q."/>
            <person name="Huang Y."/>
            <person name="Song X."/>
            <person name="Pei D."/>
        </authorList>
    </citation>
    <scope>NUCLEOTIDE SEQUENCE [LARGE SCALE GENOMIC DNA]</scope>
    <source>
        <strain evidence="2">Sxm20200214</strain>
        <tissue evidence="2">Leaf</tissue>
    </source>
</reference>
<name>A0A8X7RCR3_BRACI</name>
<dbReference type="EMBL" id="JAAMPC010000010">
    <property type="protein sequence ID" value="KAG2285682.1"/>
    <property type="molecule type" value="Genomic_DNA"/>
</dbReference>
<proteinExistence type="predicted"/>
<sequence length="399" mass="46067">MEDLQLDLDHAENCTTTIPFDLIIEILSRLPAKSLIRFQSVSKLWFSTIRSRTFVDSFYTRSMTRPRFLFRFDHRESRRNFIFSAPQYEYCSDDDRYVFSAMARYDMTISDPDYCTFRDSVQGFICFTSAVPKRFYDGTPLFNSITVYNPTTRQIVKLPDFTPNGRYVEALLGYDPVEDQYKVLCVMMLMMFGAPDESQDDIQQEHFVCTLSSSQKQEWRKIENPTGDSYTSVFFGQICIDGALYYGVGESGIVKFDVRSEKVEYIKTPEESYISGSYNSTLINYNGKLGGLERSCEGNLMTLWVLEDAEKQEWSSITYDLPYHWDATLGYGVTDGEIHGSHMVFCPPFSVFYYDFDMDCISVVRIRGIEDGDLRVDGFGELTGHTSCRPGHIENIRFL</sequence>
<gene>
    <name evidence="2" type="ORF">Bca52824_045286</name>
</gene>
<dbReference type="AlphaFoldDB" id="A0A8X7RCR3"/>
<dbReference type="InterPro" id="IPR017451">
    <property type="entry name" value="F-box-assoc_interact_dom"/>
</dbReference>
<keyword evidence="3" id="KW-1185">Reference proteome</keyword>
<evidence type="ECO:0000313" key="2">
    <source>
        <dbReference type="EMBL" id="KAG2285682.1"/>
    </source>
</evidence>
<accession>A0A8X7RCR3</accession>
<dbReference type="Gene3D" id="1.20.1280.50">
    <property type="match status" value="1"/>
</dbReference>
<dbReference type="PROSITE" id="PS50181">
    <property type="entry name" value="FBOX"/>
    <property type="match status" value="1"/>
</dbReference>
<dbReference type="CDD" id="cd22157">
    <property type="entry name" value="F-box_AtFBW1-like"/>
    <property type="match status" value="1"/>
</dbReference>
<comment type="caution">
    <text evidence="2">The sequence shown here is derived from an EMBL/GenBank/DDBJ whole genome shotgun (WGS) entry which is preliminary data.</text>
</comment>
<dbReference type="InterPro" id="IPR001810">
    <property type="entry name" value="F-box_dom"/>
</dbReference>
<dbReference type="SMART" id="SM00256">
    <property type="entry name" value="FBOX"/>
    <property type="match status" value="1"/>
</dbReference>
<dbReference type="NCBIfam" id="TIGR01640">
    <property type="entry name" value="F_box_assoc_1"/>
    <property type="match status" value="1"/>
</dbReference>
<protein>
    <recommendedName>
        <fullName evidence="1">F-box domain-containing protein</fullName>
    </recommendedName>
</protein>
<dbReference type="Pfam" id="PF00646">
    <property type="entry name" value="F-box"/>
    <property type="match status" value="1"/>
</dbReference>
<dbReference type="PANTHER" id="PTHR31111:SF98">
    <property type="entry name" value="F-BOX ASSOCIATED UBIQUITINATION EFFECTOR FAMILY PROTEIN-RELATED"/>
    <property type="match status" value="1"/>
</dbReference>
<dbReference type="Pfam" id="PF08268">
    <property type="entry name" value="FBA_3"/>
    <property type="match status" value="1"/>
</dbReference>
<dbReference type="SUPFAM" id="SSF81383">
    <property type="entry name" value="F-box domain"/>
    <property type="match status" value="1"/>
</dbReference>
<dbReference type="InterPro" id="IPR013187">
    <property type="entry name" value="F-box-assoc_dom_typ3"/>
</dbReference>
<dbReference type="SUPFAM" id="SSF50965">
    <property type="entry name" value="Galactose oxidase, central domain"/>
    <property type="match status" value="1"/>
</dbReference>
<organism evidence="2 3">
    <name type="scientific">Brassica carinata</name>
    <name type="common">Ethiopian mustard</name>
    <name type="synonym">Abyssinian cabbage</name>
    <dbReference type="NCBI Taxonomy" id="52824"/>
    <lineage>
        <taxon>Eukaryota</taxon>
        <taxon>Viridiplantae</taxon>
        <taxon>Streptophyta</taxon>
        <taxon>Embryophyta</taxon>
        <taxon>Tracheophyta</taxon>
        <taxon>Spermatophyta</taxon>
        <taxon>Magnoliopsida</taxon>
        <taxon>eudicotyledons</taxon>
        <taxon>Gunneridae</taxon>
        <taxon>Pentapetalae</taxon>
        <taxon>rosids</taxon>
        <taxon>malvids</taxon>
        <taxon>Brassicales</taxon>
        <taxon>Brassicaceae</taxon>
        <taxon>Brassiceae</taxon>
        <taxon>Brassica</taxon>
    </lineage>
</organism>
<dbReference type="InterPro" id="IPR011043">
    <property type="entry name" value="Gal_Oxase/kelch_b-propeller"/>
</dbReference>